<sequence length="196" mass="21790">MAQTYTEWVPEHFIGGHSALDLSNAVFDRRVPAPDNELFKSTQDVANWLMASGLADHHQAQAVSEIEDGRFVERVREVREASFQIFEPIAAGKPSATEALSVLFSCAASPLATGSVDLHDTRPRPGQWRDPDAVTAFLALLSVEAFFSLPRDRLHSCPRCGWLFLDTSRGGKRRWCSMRTCGNREKVSRHRGHSAA</sequence>
<dbReference type="Pfam" id="PF11706">
    <property type="entry name" value="zf-CGNR"/>
    <property type="match status" value="1"/>
</dbReference>
<name>A0ABU5AFQ9_9HYPH</name>
<dbReference type="RefSeq" id="WP_320319439.1">
    <property type="nucleotide sequence ID" value="NZ_JAVIIP010000001.1"/>
</dbReference>
<evidence type="ECO:0000259" key="1">
    <source>
        <dbReference type="Pfam" id="PF11706"/>
    </source>
</evidence>
<feature type="domain" description="Zinc finger CGNR" evidence="1">
    <location>
        <begin position="153"/>
        <end position="191"/>
    </location>
</feature>
<accession>A0ABU5AFQ9</accession>
<keyword evidence="3" id="KW-1185">Reference proteome</keyword>
<dbReference type="PANTHER" id="PTHR35525">
    <property type="entry name" value="BLL6575 PROTEIN"/>
    <property type="match status" value="1"/>
</dbReference>
<dbReference type="Proteomes" id="UP001276564">
    <property type="component" value="Unassembled WGS sequence"/>
</dbReference>
<proteinExistence type="predicted"/>
<evidence type="ECO:0000313" key="3">
    <source>
        <dbReference type="Proteomes" id="UP001276564"/>
    </source>
</evidence>
<organism evidence="2 3">
    <name type="scientific">Mesorhizobium abyssinicae</name>
    <dbReference type="NCBI Taxonomy" id="1209958"/>
    <lineage>
        <taxon>Bacteria</taxon>
        <taxon>Pseudomonadati</taxon>
        <taxon>Pseudomonadota</taxon>
        <taxon>Alphaproteobacteria</taxon>
        <taxon>Hyphomicrobiales</taxon>
        <taxon>Phyllobacteriaceae</taxon>
        <taxon>Mesorhizobium</taxon>
    </lineage>
</organism>
<dbReference type="InterPro" id="IPR010852">
    <property type="entry name" value="ABATE"/>
</dbReference>
<evidence type="ECO:0000313" key="2">
    <source>
        <dbReference type="EMBL" id="MDX8536125.1"/>
    </source>
</evidence>
<dbReference type="Gene3D" id="1.10.3300.10">
    <property type="entry name" value="Jann2411-like domain"/>
    <property type="match status" value="1"/>
</dbReference>
<comment type="caution">
    <text evidence="2">The sequence shown here is derived from an EMBL/GenBank/DDBJ whole genome shotgun (WGS) entry which is preliminary data.</text>
</comment>
<reference evidence="2 3" key="1">
    <citation type="submission" date="2023-08" db="EMBL/GenBank/DDBJ databases">
        <title>Implementing the SeqCode for naming new Mesorhizobium species isolated from Vachellia karroo root nodules.</title>
        <authorList>
            <person name="Van Lill M."/>
        </authorList>
    </citation>
    <scope>NUCLEOTIDE SEQUENCE [LARGE SCALE GENOMIC DNA]</scope>
    <source>
        <strain evidence="2 3">VK4B</strain>
    </source>
</reference>
<dbReference type="SUPFAM" id="SSF160904">
    <property type="entry name" value="Jann2411-like"/>
    <property type="match status" value="1"/>
</dbReference>
<dbReference type="InterPro" id="IPR021005">
    <property type="entry name" value="Znf_CGNR"/>
</dbReference>
<dbReference type="EMBL" id="JAVIIP010000001">
    <property type="protein sequence ID" value="MDX8536125.1"/>
    <property type="molecule type" value="Genomic_DNA"/>
</dbReference>
<dbReference type="InterPro" id="IPR023286">
    <property type="entry name" value="ABATE_dom_sf"/>
</dbReference>
<protein>
    <submittedName>
        <fullName evidence="2">CGNR zinc finger domain-containing protein</fullName>
    </submittedName>
</protein>
<dbReference type="Pfam" id="PF07336">
    <property type="entry name" value="ABATE"/>
    <property type="match status" value="1"/>
</dbReference>
<gene>
    <name evidence="2" type="ORF">RFM23_00655</name>
</gene>
<dbReference type="PANTHER" id="PTHR35525:SF3">
    <property type="entry name" value="BLL6575 PROTEIN"/>
    <property type="match status" value="1"/>
</dbReference>